<comment type="caution">
    <text evidence="10">The sequence shown here is derived from an EMBL/GenBank/DDBJ whole genome shotgun (WGS) entry which is preliminary data.</text>
</comment>
<dbReference type="OrthoDB" id="203237at2759"/>
<dbReference type="EC" id="2.1.1.233" evidence="4"/>
<keyword evidence="6" id="KW-0808">Transferase</keyword>
<evidence type="ECO:0000256" key="6">
    <source>
        <dbReference type="ARBA" id="ARBA00022679"/>
    </source>
</evidence>
<dbReference type="Pfam" id="PF04072">
    <property type="entry name" value="LCM"/>
    <property type="match status" value="1"/>
</dbReference>
<evidence type="ECO:0000256" key="7">
    <source>
        <dbReference type="ARBA" id="ARBA00022691"/>
    </source>
</evidence>
<evidence type="ECO:0000256" key="5">
    <source>
        <dbReference type="ARBA" id="ARBA00022603"/>
    </source>
</evidence>
<name>A0A8S9XUU3_APOLU</name>
<dbReference type="PANTHER" id="PTHR13600:SF33">
    <property type="entry name" value="LEUCINE CARBOXYL METHYLTRANSFERASE 1"/>
    <property type="match status" value="1"/>
</dbReference>
<gene>
    <name evidence="10" type="ORF">GE061_010521</name>
</gene>
<comment type="similarity">
    <text evidence="3">Belongs to the methyltransferase superfamily. LCMT family.</text>
</comment>
<feature type="region of interest" description="Disordered" evidence="9">
    <location>
        <begin position="1"/>
        <end position="50"/>
    </location>
</feature>
<evidence type="ECO:0000256" key="2">
    <source>
        <dbReference type="ARBA" id="ARBA00003455"/>
    </source>
</evidence>
<evidence type="ECO:0000313" key="11">
    <source>
        <dbReference type="Proteomes" id="UP000466442"/>
    </source>
</evidence>
<comment type="function">
    <text evidence="2">Methylates the carboxyl group of the C-terminal leucine residue of protein phosphatase 2A catalytic subunits to form alpha-leucine ester residues.</text>
</comment>
<reference evidence="10" key="1">
    <citation type="journal article" date="2021" name="Mol. Ecol. Resour.">
        <title>Apolygus lucorum genome provides insights into omnivorousness and mesophyll feeding.</title>
        <authorList>
            <person name="Liu Y."/>
            <person name="Liu H."/>
            <person name="Wang H."/>
            <person name="Huang T."/>
            <person name="Liu B."/>
            <person name="Yang B."/>
            <person name="Yin L."/>
            <person name="Li B."/>
            <person name="Zhang Y."/>
            <person name="Zhang S."/>
            <person name="Jiang F."/>
            <person name="Zhang X."/>
            <person name="Ren Y."/>
            <person name="Wang B."/>
            <person name="Wang S."/>
            <person name="Lu Y."/>
            <person name="Wu K."/>
            <person name="Fan W."/>
            <person name="Wang G."/>
        </authorList>
    </citation>
    <scope>NUCLEOTIDE SEQUENCE</scope>
    <source>
        <strain evidence="10">12Hb</strain>
    </source>
</reference>
<comment type="catalytic activity">
    <reaction evidence="1">
        <text>[phosphatase 2A protein]-C-terminal L-leucine + S-adenosyl-L-methionine = [phosphatase 2A protein]-C-terminal L-leucine methyl ester + S-adenosyl-L-homocysteine</text>
        <dbReference type="Rhea" id="RHEA:48544"/>
        <dbReference type="Rhea" id="RHEA-COMP:12134"/>
        <dbReference type="Rhea" id="RHEA-COMP:12135"/>
        <dbReference type="ChEBI" id="CHEBI:57856"/>
        <dbReference type="ChEBI" id="CHEBI:59789"/>
        <dbReference type="ChEBI" id="CHEBI:90516"/>
        <dbReference type="ChEBI" id="CHEBI:90517"/>
        <dbReference type="EC" id="2.1.1.233"/>
    </reaction>
</comment>
<evidence type="ECO:0000256" key="4">
    <source>
        <dbReference type="ARBA" id="ARBA00012834"/>
    </source>
</evidence>
<proteinExistence type="inferred from homology"/>
<accession>A0A8S9XUU3</accession>
<protein>
    <recommendedName>
        <fullName evidence="4">[phosphatase 2A protein]-leucine-carboxy methyltransferase</fullName>
        <ecNumber evidence="4">2.1.1.233</ecNumber>
    </recommendedName>
    <alternativeName>
        <fullName evidence="8">[Phosphatase 2A protein]-leucine-carboxy methyltransferase 1</fullName>
    </alternativeName>
</protein>
<dbReference type="GO" id="GO:0032259">
    <property type="term" value="P:methylation"/>
    <property type="evidence" value="ECO:0007669"/>
    <property type="project" value="UniProtKB-KW"/>
</dbReference>
<dbReference type="GO" id="GO:0005829">
    <property type="term" value="C:cytosol"/>
    <property type="evidence" value="ECO:0007669"/>
    <property type="project" value="TreeGrafter"/>
</dbReference>
<dbReference type="InterPro" id="IPR029063">
    <property type="entry name" value="SAM-dependent_MTases_sf"/>
</dbReference>
<feature type="compositionally biased region" description="Low complexity" evidence="9">
    <location>
        <begin position="1"/>
        <end position="16"/>
    </location>
</feature>
<keyword evidence="11" id="KW-1185">Reference proteome</keyword>
<evidence type="ECO:0000313" key="10">
    <source>
        <dbReference type="EMBL" id="KAF6212812.1"/>
    </source>
</evidence>
<dbReference type="PANTHER" id="PTHR13600">
    <property type="entry name" value="LEUCINE CARBOXYL METHYLTRANSFERASE"/>
    <property type="match status" value="1"/>
</dbReference>
<evidence type="ECO:0000256" key="3">
    <source>
        <dbReference type="ARBA" id="ARBA00010703"/>
    </source>
</evidence>
<dbReference type="EMBL" id="WIXP02000003">
    <property type="protein sequence ID" value="KAF6212812.1"/>
    <property type="molecule type" value="Genomic_DNA"/>
</dbReference>
<dbReference type="AlphaFoldDB" id="A0A8S9XUU3"/>
<dbReference type="GO" id="GO:0018423">
    <property type="term" value="F:protein C-terminal leucine carboxyl O-methyltransferase activity"/>
    <property type="evidence" value="ECO:0007669"/>
    <property type="project" value="UniProtKB-EC"/>
</dbReference>
<dbReference type="FunFam" id="3.40.50.150:FF:000092">
    <property type="entry name" value="Leucine carboxyl methyltransferase 1"/>
    <property type="match status" value="1"/>
</dbReference>
<evidence type="ECO:0000256" key="8">
    <source>
        <dbReference type="ARBA" id="ARBA00032526"/>
    </source>
</evidence>
<dbReference type="InterPro" id="IPR007213">
    <property type="entry name" value="Ppm1/Ppm2/Tcmp"/>
</dbReference>
<dbReference type="GO" id="GO:0009966">
    <property type="term" value="P:regulation of signal transduction"/>
    <property type="evidence" value="ECO:0007669"/>
    <property type="project" value="UniProtKB-ARBA"/>
</dbReference>
<feature type="compositionally biased region" description="Polar residues" evidence="9">
    <location>
        <begin position="17"/>
        <end position="39"/>
    </location>
</feature>
<dbReference type="Proteomes" id="UP000466442">
    <property type="component" value="Unassembled WGS sequence"/>
</dbReference>
<evidence type="ECO:0000256" key="9">
    <source>
        <dbReference type="SAM" id="MobiDB-lite"/>
    </source>
</evidence>
<dbReference type="InterPro" id="IPR016651">
    <property type="entry name" value="LCMT1"/>
</dbReference>
<keyword evidence="7" id="KW-0949">S-adenosyl-L-methionine</keyword>
<organism evidence="10 11">
    <name type="scientific">Apolygus lucorum</name>
    <name type="common">Small green plant bug</name>
    <name type="synonym">Lygocoris lucorum</name>
    <dbReference type="NCBI Taxonomy" id="248454"/>
    <lineage>
        <taxon>Eukaryota</taxon>
        <taxon>Metazoa</taxon>
        <taxon>Ecdysozoa</taxon>
        <taxon>Arthropoda</taxon>
        <taxon>Hexapoda</taxon>
        <taxon>Insecta</taxon>
        <taxon>Pterygota</taxon>
        <taxon>Neoptera</taxon>
        <taxon>Paraneoptera</taxon>
        <taxon>Hemiptera</taxon>
        <taxon>Heteroptera</taxon>
        <taxon>Panheteroptera</taxon>
        <taxon>Cimicomorpha</taxon>
        <taxon>Miridae</taxon>
        <taxon>Mirini</taxon>
        <taxon>Apolygus</taxon>
    </lineage>
</organism>
<sequence>MTPSRQRSSPPSSSSPAQTGSKRATRTLSVTPPNRSRSNTPDRIESPEWFPAARPEPQLLLRDIGAATARPSLLARLTRKSKKRTLACLSLLDEMSSDEAVQSTNDDASECKRSAVRLGYWQDDYIQILVRNSEKKPPEINRGYFARTEGVNLFIKKFLKVSGDKCQIISFGAGFDTLYWRLREAQFKIENFTEIDFPSVTARKCYTIKRSKVLLDGLGTDGEVRLSSTELHGGNYHLVGADLRNLNEVATKLRESEVNFNLPTLFLSECVLVYIESSSVSNLLSWIMSRFTSCMFINYEQVNMCDRFGEIMLENLRARGCPLSGVDACRSLDTQTNRFISTNWDGAKAWTMVDIYNAIDPCERHRIEKIELLDEQELLTQLFQHYCICVAWKGHVFSSIALSDYDD</sequence>
<dbReference type="Gene3D" id="3.40.50.150">
    <property type="entry name" value="Vaccinia Virus protein VP39"/>
    <property type="match status" value="1"/>
</dbReference>
<dbReference type="SUPFAM" id="SSF53335">
    <property type="entry name" value="S-adenosyl-L-methionine-dependent methyltransferases"/>
    <property type="match status" value="1"/>
</dbReference>
<keyword evidence="5" id="KW-0489">Methyltransferase</keyword>
<evidence type="ECO:0000256" key="1">
    <source>
        <dbReference type="ARBA" id="ARBA00000724"/>
    </source>
</evidence>